<dbReference type="InterPro" id="IPR004179">
    <property type="entry name" value="Sec63-dom"/>
</dbReference>
<keyword evidence="8" id="KW-1185">Reference proteome</keyword>
<evidence type="ECO:0000256" key="2">
    <source>
        <dbReference type="ARBA" id="ARBA00004477"/>
    </source>
</evidence>
<dbReference type="FunFam" id="1.10.287.110:FF:000063">
    <property type="entry name" value="Translocation protein SEC63"/>
    <property type="match status" value="1"/>
</dbReference>
<feature type="compositionally biased region" description="Acidic residues" evidence="4">
    <location>
        <begin position="2206"/>
        <end position="2215"/>
    </location>
</feature>
<dbReference type="Pfam" id="PF02889">
    <property type="entry name" value="Sec63"/>
    <property type="match status" value="1"/>
</dbReference>
<dbReference type="CDD" id="cd06257">
    <property type="entry name" value="DnaJ"/>
    <property type="match status" value="1"/>
</dbReference>
<dbReference type="GO" id="GO:0005789">
    <property type="term" value="C:endoplasmic reticulum membrane"/>
    <property type="evidence" value="ECO:0007669"/>
    <property type="project" value="UniProtKB-SubCell"/>
</dbReference>
<dbReference type="InterPro" id="IPR036869">
    <property type="entry name" value="J_dom_sf"/>
</dbReference>
<dbReference type="SUPFAM" id="SSF81296">
    <property type="entry name" value="E set domains"/>
    <property type="match status" value="1"/>
</dbReference>
<feature type="region of interest" description="Disordered" evidence="4">
    <location>
        <begin position="728"/>
        <end position="748"/>
    </location>
</feature>
<feature type="region of interest" description="Disordered" evidence="4">
    <location>
        <begin position="1"/>
        <end position="50"/>
    </location>
</feature>
<dbReference type="Gene3D" id="2.130.10.10">
    <property type="entry name" value="YVTN repeat-like/Quinoprotein amine dehydrogenase"/>
    <property type="match status" value="3"/>
</dbReference>
<dbReference type="Pfam" id="PF00226">
    <property type="entry name" value="DnaJ"/>
    <property type="match status" value="1"/>
</dbReference>
<dbReference type="InterPro" id="IPR018846">
    <property type="entry name" value="Beta-prop_RSE1/DDB1/CPSF1_1st"/>
</dbReference>
<evidence type="ECO:0000313" key="7">
    <source>
        <dbReference type="EMBL" id="KAL3759500.1"/>
    </source>
</evidence>
<keyword evidence="5" id="KW-1133">Transmembrane helix</keyword>
<evidence type="ECO:0000313" key="8">
    <source>
        <dbReference type="Proteomes" id="UP001530293"/>
    </source>
</evidence>
<name>A0ABD3M614_9STRA</name>
<keyword evidence="5" id="KW-0812">Transmembrane</keyword>
<feature type="region of interest" description="Disordered" evidence="4">
    <location>
        <begin position="2156"/>
        <end position="2221"/>
    </location>
</feature>
<evidence type="ECO:0000256" key="5">
    <source>
        <dbReference type="SAM" id="Phobius"/>
    </source>
</evidence>
<dbReference type="InterPro" id="IPR015943">
    <property type="entry name" value="WD40/YVTN_repeat-like_dom_sf"/>
</dbReference>
<feature type="domain" description="J" evidence="6">
    <location>
        <begin position="1683"/>
        <end position="1748"/>
    </location>
</feature>
<dbReference type="Gene3D" id="2.60.40.150">
    <property type="entry name" value="C2 domain"/>
    <property type="match status" value="1"/>
</dbReference>
<comment type="caution">
    <text evidence="7">The sequence shown here is derived from an EMBL/GenBank/DDBJ whole genome shotgun (WGS) entry which is preliminary data.</text>
</comment>
<dbReference type="Proteomes" id="UP001530293">
    <property type="component" value="Unassembled WGS sequence"/>
</dbReference>
<dbReference type="Gene3D" id="1.10.3380.10">
    <property type="entry name" value="Sec63 N-terminal domain-like domain"/>
    <property type="match status" value="1"/>
</dbReference>
<dbReference type="InterPro" id="IPR014756">
    <property type="entry name" value="Ig_E-set"/>
</dbReference>
<evidence type="ECO:0000256" key="1">
    <source>
        <dbReference type="ARBA" id="ARBA00004123"/>
    </source>
</evidence>
<feature type="region of interest" description="Disordered" evidence="4">
    <location>
        <begin position="266"/>
        <end position="293"/>
    </location>
</feature>
<proteinExistence type="predicted"/>
<dbReference type="Pfam" id="PF03178">
    <property type="entry name" value="CPSF_A"/>
    <property type="match status" value="1"/>
</dbReference>
<dbReference type="InterPro" id="IPR050358">
    <property type="entry name" value="RSE1/DDB1/CFT1"/>
</dbReference>
<evidence type="ECO:0000259" key="6">
    <source>
        <dbReference type="PROSITE" id="PS50076"/>
    </source>
</evidence>
<dbReference type="SUPFAM" id="SSF158702">
    <property type="entry name" value="Sec63 N-terminal domain-like"/>
    <property type="match status" value="1"/>
</dbReference>
<dbReference type="Pfam" id="PF10433">
    <property type="entry name" value="Beta-prop_RSE1_1st"/>
    <property type="match status" value="2"/>
</dbReference>
<accession>A0ABD3M614</accession>
<dbReference type="PANTHER" id="PTHR10644">
    <property type="entry name" value="DNA REPAIR/RNA PROCESSING CPSF FAMILY"/>
    <property type="match status" value="1"/>
</dbReference>
<dbReference type="InterPro" id="IPR035892">
    <property type="entry name" value="C2_domain_sf"/>
</dbReference>
<feature type="compositionally biased region" description="Polar residues" evidence="4">
    <location>
        <begin position="36"/>
        <end position="45"/>
    </location>
</feature>
<dbReference type="InterPro" id="IPR001623">
    <property type="entry name" value="DnaJ_domain"/>
</dbReference>
<dbReference type="PROSITE" id="PS50076">
    <property type="entry name" value="DNAJ_2"/>
    <property type="match status" value="1"/>
</dbReference>
<dbReference type="Gene3D" id="1.10.287.110">
    <property type="entry name" value="DnaJ domain"/>
    <property type="match status" value="1"/>
</dbReference>
<feature type="compositionally biased region" description="Acidic residues" evidence="4">
    <location>
        <begin position="400"/>
        <end position="412"/>
    </location>
</feature>
<evidence type="ECO:0000256" key="3">
    <source>
        <dbReference type="ARBA" id="ARBA00023242"/>
    </source>
</evidence>
<feature type="compositionally biased region" description="Low complexity" evidence="4">
    <location>
        <begin position="1"/>
        <end position="22"/>
    </location>
</feature>
<feature type="transmembrane region" description="Helical" evidence="5">
    <location>
        <begin position="1652"/>
        <end position="1671"/>
    </location>
</feature>
<dbReference type="InterPro" id="IPR004871">
    <property type="entry name" value="RSE1/DDB1/CPSF1_C"/>
</dbReference>
<reference evidence="7 8" key="1">
    <citation type="submission" date="2024-10" db="EMBL/GenBank/DDBJ databases">
        <title>Updated reference genomes for cyclostephanoid diatoms.</title>
        <authorList>
            <person name="Roberts W.R."/>
            <person name="Alverson A.J."/>
        </authorList>
    </citation>
    <scope>NUCLEOTIDE SEQUENCE [LARGE SCALE GENOMIC DNA]</scope>
    <source>
        <strain evidence="7 8">AJA232-27</strain>
    </source>
</reference>
<evidence type="ECO:0000256" key="4">
    <source>
        <dbReference type="SAM" id="MobiDB-lite"/>
    </source>
</evidence>
<dbReference type="SMART" id="SM00973">
    <property type="entry name" value="Sec63"/>
    <property type="match status" value="1"/>
</dbReference>
<dbReference type="EMBL" id="JALLBG020000200">
    <property type="protein sequence ID" value="KAL3759500.1"/>
    <property type="molecule type" value="Genomic_DNA"/>
</dbReference>
<feature type="region of interest" description="Disordered" evidence="4">
    <location>
        <begin position="380"/>
        <end position="431"/>
    </location>
</feature>
<feature type="transmembrane region" description="Helical" evidence="5">
    <location>
        <begin position="1774"/>
        <end position="1795"/>
    </location>
</feature>
<sequence length="2221" mass="240877">MSSSMPAGASSAAASAAAASSSGGSGDSHRPHPHPNHSTSSTPTATDAEPDDFAEIGHIVFTALPAGSVSTSFQCSFLSSNSKDVIIVKSNRIEVRSYTHHGDTTSTNNNDNHHHVEEDQFPLMLSLPINGRIVAIAPIRFPSTNRDCILFTTEKGSYALISYDESLANQQYTSTSVDEKLGGAAILTTTTTTTGEHYPIITHASGNFQNYTDHVLSGGRQCECGPLLSVDPLGRCVAMHLYDGYLTVLPINKGYDPFDENATRRRMPWGKNNGVDGAGSGSGGGGGAMGAMGGDSRVVRRGLSTGPFRDAMHLRLEERTILSMTFLEPNRQTKGVGNKYMPQLAIMHQDCYGYQHVVSHGIDLQRKKLVVKGANADGKFVSSNARSNASARGGRGAKFDEDDGDDDDDDDDGGGKPAATSPTMPPPGDQLTISKIEGGSGCLIAVPPPLPSPLGKGQELGGVLILGQRRVTYHSTAENTTLRAHTGGALLLSWCRVIDESYHSSRLHHHPGVEVSDGHDGATLRYLIGDERGRIHLLSLIQNKDGSSQALSFDTLGTASTSSSLVYLGKGRVFVGSSFGNSQLVKILDDPIEVGTFNGGLLVGDANTAGDPLADTTFVEVLEEYDNLGPIVDFDLRPCSDDNHDVDSPSKVGGKYRQSLVVTCSGVAKDGTVRLVRNGVGMREHASVDMEGIKGMWSLRRRFHEDDDSFLVQSFVRETRILGVQSAKDVEMEDEGGKEPKMEEEEDEGGGALAEVTIPGFSSSKSTLFSGNLMAGKFDLLLQVVDDSVRLVDSDSLALLTQWSPFSTDDEGSDDDEPMGFITVASANESGQIIVALRGGALVHLLVEEGNSSLPIIRRVRKITLEREISCIDLNPFGSPCSSNSDNMDVMDIDNAQSTREARQSLLVAVGLWDDFSVRLLNLNDDPSLSLEQVLHIHLGHGSGGEGASKNPAADTESDDQLGAGGQHLMARSLCLVTMDSQSTNSSFINAKGMALSSAPCNYLDMLLVGLGDGKLISFVLNQPGPSSNSWAVHSRKEVSLGTQGLHLIPFQHGSSNSSGSCVLATGDRPTVVYLTGGNAGSNSNPKLNYSTISLTVDDDEEGGHASHRSIAVNVAAPFRSSLLFSTGSANCSSLCMADENTLRLGMIDNIEKLHVTTFRLGMTPRRIAYHSAGRVYCVGCIAELELGGEANQNNCIRFFDDSTFEELNWPFIVMGTAYAYPDEDEPSQGRVLVVECNCGSSGEDQMLRQVRQVADLPLMGGVYSIAPFYGGNILVTCGSDTILCQLSMSAPPQEKSGNQAELLLNHIGSGHHGHLISLFVKSLVNADKSLQKRHEKKQRAIVGDLMRSISLVEYYPKHQVLEEIASDFNSNFCTEVVMLTDNIFMGSEGHNNLFVLQYNSNAATEQARIRLDTVGQYHLGENVNKMIGGSLVMPSNNASSSLGAALSGDMLSDKPSLAGKNSMIDITIGSQTLYGTVDGTIGSVLGLGGKTFAFMSALQRAMEAIVRPVGDLSHAHYRAWQQDQNKHRACGFVDGDWIETFLDLNRPTMERVVKEMNIDPRWNIRDNGKGFSGSNDNRHNLLDTSEGVGGDPSSGLPTVRALSVEDVLVRVALFSTDEDIGAISRTSAEKKKASELKKTSKGIKTLNNTGFIVNFVLTVVCSIIFYWLYLSVQSNGEVNSFDPFSILGIDTGADNKEIKKAYKKMSLKFHPDKNPNNPAAEATFMMVAKAYEALTNPVAKENWEKYGNPDGKQSLAVSIGLPEFLLNTDNRNLVLLTYLIVMVVVIPLAVWSYYSNSSKFGEKDVMYDSYAWFHHNLNEHTLTKTLPEVLAGSAEFRERNMPKSAAEKEEIANILTKVKPHMPKPTYNHPVVLKGNVLLHAYLTRQTGGLSEASQEDLKYMLRFSSSLIDAMISVCKHQESLQAALNCIKFGQYVAQGMWIKDSELLQLPHFTEVEAGHVAKGKPSAKTIMEYMAIPNESKKGLKDFTEEQKSDIFKCCDILPNITVESKVFVDDDEDNNVYEGDLCTVSVKLTRNNITDGEKVGLVHAPRFPFPRREAWWVALGTKEGKIISIDKVTSPDKVVEHKIKFLAPRKGQYEFDLHVLSNAYIGFDYTESVELTTMDASALPEYKVHPDDAELDDEPTLFEEMMNANIEADSDSDEEEDDSDDESEEEEGGIRELSAAEQKKKELQNARKKAASAAGDDSDDDDSDVEEVHVD</sequence>
<dbReference type="GO" id="GO:0005634">
    <property type="term" value="C:nucleus"/>
    <property type="evidence" value="ECO:0007669"/>
    <property type="project" value="UniProtKB-SubCell"/>
</dbReference>
<feature type="compositionally biased region" description="Gly residues" evidence="4">
    <location>
        <begin position="276"/>
        <end position="293"/>
    </location>
</feature>
<feature type="compositionally biased region" description="Low complexity" evidence="4">
    <location>
        <begin position="382"/>
        <end position="392"/>
    </location>
</feature>
<organism evidence="7 8">
    <name type="scientific">Discostella pseudostelligera</name>
    <dbReference type="NCBI Taxonomy" id="259834"/>
    <lineage>
        <taxon>Eukaryota</taxon>
        <taxon>Sar</taxon>
        <taxon>Stramenopiles</taxon>
        <taxon>Ochrophyta</taxon>
        <taxon>Bacillariophyta</taxon>
        <taxon>Coscinodiscophyceae</taxon>
        <taxon>Thalassiosirophycidae</taxon>
        <taxon>Stephanodiscales</taxon>
        <taxon>Stephanodiscaceae</taxon>
        <taxon>Discostella</taxon>
    </lineage>
</organism>
<feature type="region of interest" description="Disordered" evidence="4">
    <location>
        <begin position="942"/>
        <end position="962"/>
    </location>
</feature>
<dbReference type="SUPFAM" id="SSF46565">
    <property type="entry name" value="Chaperone J-domain"/>
    <property type="match status" value="1"/>
</dbReference>
<protein>
    <recommendedName>
        <fullName evidence="6">J domain-containing protein</fullName>
    </recommendedName>
</protein>
<feature type="compositionally biased region" description="Acidic residues" evidence="4">
    <location>
        <begin position="2158"/>
        <end position="2177"/>
    </location>
</feature>
<dbReference type="InterPro" id="IPR058543">
    <property type="entry name" value="Beta-prop_RSE1/DDB1/CPSF1_2nd"/>
</dbReference>
<keyword evidence="5" id="KW-0472">Membrane</keyword>
<gene>
    <name evidence="7" type="ORF">ACHAWU_000799</name>
</gene>
<dbReference type="PRINTS" id="PR00625">
    <property type="entry name" value="JDOMAIN"/>
</dbReference>
<dbReference type="Gene3D" id="1.10.150.910">
    <property type="match status" value="1"/>
</dbReference>
<keyword evidence="3" id="KW-0539">Nucleus</keyword>
<comment type="subcellular location">
    <subcellularLocation>
        <location evidence="2">Endoplasmic reticulum membrane</location>
        <topology evidence="2">Multi-pass membrane protein</topology>
    </subcellularLocation>
    <subcellularLocation>
        <location evidence="1">Nucleus</location>
    </subcellularLocation>
</comment>
<dbReference type="Pfam" id="PF23726">
    <property type="entry name" value="Beta-prop_RSE1_2nd"/>
    <property type="match status" value="1"/>
</dbReference>
<dbReference type="SMART" id="SM00271">
    <property type="entry name" value="DnaJ"/>
    <property type="match status" value="1"/>
</dbReference>